<keyword evidence="2" id="KW-1185">Reference proteome</keyword>
<dbReference type="PANTHER" id="PTHR47197:SF3">
    <property type="entry name" value="DIHYDRO-HEME D1 DEHYDROGENASE"/>
    <property type="match status" value="1"/>
</dbReference>
<organism evidence="1 2">
    <name type="scientific">Gehongia tenuis</name>
    <dbReference type="NCBI Taxonomy" id="2763655"/>
    <lineage>
        <taxon>Bacteria</taxon>
        <taxon>Bacillati</taxon>
        <taxon>Bacillota</taxon>
        <taxon>Clostridia</taxon>
        <taxon>Christensenellales</taxon>
        <taxon>Christensenellaceae</taxon>
        <taxon>Gehongia</taxon>
    </lineage>
</organism>
<proteinExistence type="predicted"/>
<dbReference type="SUPFAM" id="SSF50974">
    <property type="entry name" value="Nitrous oxide reductase, N-terminal domain"/>
    <property type="match status" value="1"/>
</dbReference>
<dbReference type="EMBL" id="JACRSR010000001">
    <property type="protein sequence ID" value="MBC8531035.1"/>
    <property type="molecule type" value="Genomic_DNA"/>
</dbReference>
<sequence>MKRLWVANMGEDTLWRIDPESQKTKRIDIAAINRGLGRSVPAVGPCHLATDGESLFCVNAFDESVTALSAEEGEILGAKSVAAHPVHVTLSPCGTYLVVCCGDANCLYILDKATLKPMFSVPVGLYPCCALFTPDGSMLVVANADSRDVMLLDGEDLHLLGIFQVDGAPQCMAFYQKRGEILVSVTGVDYEGSGWMDFISLGEGRKIARMPMGVAPGGIGVLQNEAWVANTGSGRLSVLSLEEPAVVDLVPAGSMPWHVWAEGDTVFVTDLEDETVTAFSAETRQPLFSLPTGKEPSDLLLL</sequence>
<dbReference type="InterPro" id="IPR015943">
    <property type="entry name" value="WD40/YVTN_repeat-like_dom_sf"/>
</dbReference>
<protein>
    <submittedName>
        <fullName evidence="1">Uncharacterized protein</fullName>
    </submittedName>
</protein>
<gene>
    <name evidence="1" type="ORF">H8696_04145</name>
</gene>
<dbReference type="Proteomes" id="UP000623172">
    <property type="component" value="Unassembled WGS sequence"/>
</dbReference>
<accession>A0A926HPT7</accession>
<dbReference type="InterPro" id="IPR051200">
    <property type="entry name" value="Host-pathogen_enzymatic-act"/>
</dbReference>
<dbReference type="PANTHER" id="PTHR47197">
    <property type="entry name" value="PROTEIN NIRF"/>
    <property type="match status" value="1"/>
</dbReference>
<comment type="caution">
    <text evidence="1">The sequence shown here is derived from an EMBL/GenBank/DDBJ whole genome shotgun (WGS) entry which is preliminary data.</text>
</comment>
<evidence type="ECO:0000313" key="1">
    <source>
        <dbReference type="EMBL" id="MBC8531035.1"/>
    </source>
</evidence>
<dbReference type="Gene3D" id="2.130.10.10">
    <property type="entry name" value="YVTN repeat-like/Quinoprotein amine dehydrogenase"/>
    <property type="match status" value="2"/>
</dbReference>
<reference evidence="1" key="1">
    <citation type="submission" date="2020-08" db="EMBL/GenBank/DDBJ databases">
        <title>Genome public.</title>
        <authorList>
            <person name="Liu C."/>
            <person name="Sun Q."/>
        </authorList>
    </citation>
    <scope>NUCLEOTIDE SEQUENCE</scope>
    <source>
        <strain evidence="1">NSJ-53</strain>
    </source>
</reference>
<evidence type="ECO:0000313" key="2">
    <source>
        <dbReference type="Proteomes" id="UP000623172"/>
    </source>
</evidence>
<dbReference type="AlphaFoldDB" id="A0A926HPT7"/>
<dbReference type="RefSeq" id="WP_249315100.1">
    <property type="nucleotide sequence ID" value="NZ_JACRSR010000001.1"/>
</dbReference>
<dbReference type="InterPro" id="IPR011045">
    <property type="entry name" value="N2O_reductase_N"/>
</dbReference>
<name>A0A926HPT7_9FIRM</name>